<dbReference type="PANTHER" id="PTHR47623:SF1">
    <property type="entry name" value="OS09G0287300 PROTEIN"/>
    <property type="match status" value="1"/>
</dbReference>
<dbReference type="Gene3D" id="3.40.50.1240">
    <property type="entry name" value="Phosphoglycerate mutase-like"/>
    <property type="match status" value="1"/>
</dbReference>
<dbReference type="AlphaFoldDB" id="A0A2Y9B4S2"/>
<protein>
    <submittedName>
        <fullName evidence="2">Phosphohistidine phosphatase</fullName>
    </submittedName>
</protein>
<dbReference type="OrthoDB" id="9810154at2"/>
<gene>
    <name evidence="1" type="ORF">BCF38_12119</name>
    <name evidence="2" type="ORF">SAMN05421539_12119</name>
</gene>
<dbReference type="Proteomes" id="UP000245839">
    <property type="component" value="Unassembled WGS sequence"/>
</dbReference>
<dbReference type="SUPFAM" id="SSF53254">
    <property type="entry name" value="Phosphoglycerate mutase-like"/>
    <property type="match status" value="1"/>
</dbReference>
<reference evidence="2 4" key="1">
    <citation type="submission" date="2016-10" db="EMBL/GenBank/DDBJ databases">
        <authorList>
            <person name="Cai Z."/>
        </authorList>
    </citation>
    <scope>NUCLEOTIDE SEQUENCE [LARGE SCALE GENOMIC DNA]</scope>
    <source>
        <strain evidence="2 4">DSM 25227</strain>
    </source>
</reference>
<evidence type="ECO:0000313" key="2">
    <source>
        <dbReference type="EMBL" id="SSA51516.1"/>
    </source>
</evidence>
<reference evidence="1 3" key="2">
    <citation type="submission" date="2018-03" db="EMBL/GenBank/DDBJ databases">
        <title>Genomic Encyclopedia of Archaeal and Bacterial Type Strains, Phase II (KMG-II): from individual species to whole genera.</title>
        <authorList>
            <person name="Goeker M."/>
        </authorList>
    </citation>
    <scope>NUCLEOTIDE SEQUENCE [LARGE SCALE GENOMIC DNA]</scope>
    <source>
        <strain evidence="1 3">DSM 25227</strain>
    </source>
</reference>
<organism evidence="2 4">
    <name type="scientific">Jannaschia seohaensis</name>
    <dbReference type="NCBI Taxonomy" id="475081"/>
    <lineage>
        <taxon>Bacteria</taxon>
        <taxon>Pseudomonadati</taxon>
        <taxon>Pseudomonadota</taxon>
        <taxon>Alphaproteobacteria</taxon>
        <taxon>Rhodobacterales</taxon>
        <taxon>Roseobacteraceae</taxon>
        <taxon>Jannaschia</taxon>
    </lineage>
</organism>
<evidence type="ECO:0000313" key="3">
    <source>
        <dbReference type="Proteomes" id="UP000245839"/>
    </source>
</evidence>
<dbReference type="CDD" id="cd07067">
    <property type="entry name" value="HP_PGM_like"/>
    <property type="match status" value="1"/>
</dbReference>
<proteinExistence type="predicted"/>
<dbReference type="Proteomes" id="UP000251571">
    <property type="component" value="Unassembled WGS sequence"/>
</dbReference>
<accession>A0A2Y9B4S2</accession>
<dbReference type="SMART" id="SM00855">
    <property type="entry name" value="PGAM"/>
    <property type="match status" value="1"/>
</dbReference>
<sequence>MILILMRHAKSSWGDPMQEDHERPLNKRGREAAPRMGAWLRAQGFTPARILCSDAVRTRQTCAALGFDVPPELRPDLYLAGPGTILTLARAATESPLLVIGHNPGIAEAAEAAVDAPPAHPDWDRYPTGATAVIDTQARRVLAFAVPRDMAED</sequence>
<evidence type="ECO:0000313" key="4">
    <source>
        <dbReference type="Proteomes" id="UP000251571"/>
    </source>
</evidence>
<dbReference type="EMBL" id="QGDJ01000021">
    <property type="protein sequence ID" value="PWJ10915.1"/>
    <property type="molecule type" value="Genomic_DNA"/>
</dbReference>
<dbReference type="InterPro" id="IPR013078">
    <property type="entry name" value="His_Pase_superF_clade-1"/>
</dbReference>
<dbReference type="RefSeq" id="WP_109566408.1">
    <property type="nucleotide sequence ID" value="NZ_QGDJ01000021.1"/>
</dbReference>
<dbReference type="PANTHER" id="PTHR47623">
    <property type="entry name" value="OS09G0287300 PROTEIN"/>
    <property type="match status" value="1"/>
</dbReference>
<evidence type="ECO:0000313" key="1">
    <source>
        <dbReference type="EMBL" id="PWJ10915.1"/>
    </source>
</evidence>
<dbReference type="EMBL" id="UETC01000021">
    <property type="protein sequence ID" value="SSA51516.1"/>
    <property type="molecule type" value="Genomic_DNA"/>
</dbReference>
<name>A0A2Y9B4S2_9RHOB</name>
<keyword evidence="3" id="KW-1185">Reference proteome</keyword>
<dbReference type="InterPro" id="IPR029033">
    <property type="entry name" value="His_PPase_superfam"/>
</dbReference>
<dbReference type="Pfam" id="PF00300">
    <property type="entry name" value="His_Phos_1"/>
    <property type="match status" value="1"/>
</dbReference>